<accession>A0A397JH30</accession>
<dbReference type="AlphaFoldDB" id="A0A397JH30"/>
<gene>
    <name evidence="1" type="ORF">Glove_81g82</name>
</gene>
<keyword evidence="2" id="KW-1185">Reference proteome</keyword>
<organism evidence="1 2">
    <name type="scientific">Diversispora epigaea</name>
    <dbReference type="NCBI Taxonomy" id="1348612"/>
    <lineage>
        <taxon>Eukaryota</taxon>
        <taxon>Fungi</taxon>
        <taxon>Fungi incertae sedis</taxon>
        <taxon>Mucoromycota</taxon>
        <taxon>Glomeromycotina</taxon>
        <taxon>Glomeromycetes</taxon>
        <taxon>Diversisporales</taxon>
        <taxon>Diversisporaceae</taxon>
        <taxon>Diversispora</taxon>
    </lineage>
</organism>
<sequence length="116" mass="13646">MNLLWKYFSFFGYGVYAKRDSRKVEIIIEKYELCPFRLPEPGCVNDLGYILDQEATTLSINYQPKIHIRGTKAPPESNYLDKKAYPLIACIETRRMWGFSSHQHLKIHILDPLDCY</sequence>
<evidence type="ECO:0000313" key="1">
    <source>
        <dbReference type="EMBL" id="RHZ84464.1"/>
    </source>
</evidence>
<dbReference type="EMBL" id="PQFF01000077">
    <property type="protein sequence ID" value="RHZ84464.1"/>
    <property type="molecule type" value="Genomic_DNA"/>
</dbReference>
<evidence type="ECO:0000313" key="2">
    <source>
        <dbReference type="Proteomes" id="UP000266861"/>
    </source>
</evidence>
<comment type="caution">
    <text evidence="1">The sequence shown here is derived from an EMBL/GenBank/DDBJ whole genome shotgun (WGS) entry which is preliminary data.</text>
</comment>
<name>A0A397JH30_9GLOM</name>
<reference evidence="1 2" key="1">
    <citation type="submission" date="2018-08" db="EMBL/GenBank/DDBJ databases">
        <title>Genome and evolution of the arbuscular mycorrhizal fungus Diversispora epigaea (formerly Glomus versiforme) and its bacterial endosymbionts.</title>
        <authorList>
            <person name="Sun X."/>
            <person name="Fei Z."/>
            <person name="Harrison M."/>
        </authorList>
    </citation>
    <scope>NUCLEOTIDE SEQUENCE [LARGE SCALE GENOMIC DNA]</scope>
    <source>
        <strain evidence="1 2">IT104</strain>
    </source>
</reference>
<dbReference type="Proteomes" id="UP000266861">
    <property type="component" value="Unassembled WGS sequence"/>
</dbReference>
<protein>
    <submittedName>
        <fullName evidence="1">Uncharacterized protein</fullName>
    </submittedName>
</protein>
<proteinExistence type="predicted"/>